<dbReference type="InterPro" id="IPR036249">
    <property type="entry name" value="Thioredoxin-like_sf"/>
</dbReference>
<dbReference type="PANTHER" id="PTHR12151:SF25">
    <property type="entry name" value="LINALOOL DEHYDRATASE_ISOMERASE DOMAIN-CONTAINING PROTEIN"/>
    <property type="match status" value="1"/>
</dbReference>
<keyword evidence="5" id="KW-1185">Reference proteome</keyword>
<evidence type="ECO:0000313" key="5">
    <source>
        <dbReference type="Proteomes" id="UP001597294"/>
    </source>
</evidence>
<feature type="signal peptide" evidence="3">
    <location>
        <begin position="1"/>
        <end position="23"/>
    </location>
</feature>
<organism evidence="4 5">
    <name type="scientific">Kiloniella antarctica</name>
    <dbReference type="NCBI Taxonomy" id="1550907"/>
    <lineage>
        <taxon>Bacteria</taxon>
        <taxon>Pseudomonadati</taxon>
        <taxon>Pseudomonadota</taxon>
        <taxon>Alphaproteobacteria</taxon>
        <taxon>Rhodospirillales</taxon>
        <taxon>Kiloniellaceae</taxon>
        <taxon>Kiloniella</taxon>
    </lineage>
</organism>
<name>A0ABW5BLD6_9PROT</name>
<dbReference type="PANTHER" id="PTHR12151">
    <property type="entry name" value="ELECTRON TRANSPORT PROTIN SCO1/SENC FAMILY MEMBER"/>
    <property type="match status" value="1"/>
</dbReference>
<feature type="region of interest" description="Disordered" evidence="2">
    <location>
        <begin position="29"/>
        <end position="56"/>
    </location>
</feature>
<dbReference type="RefSeq" id="WP_380251673.1">
    <property type="nucleotide sequence ID" value="NZ_JBHUII010000004.1"/>
</dbReference>
<feature type="chain" id="PRO_5045929874" evidence="3">
    <location>
        <begin position="24"/>
        <end position="233"/>
    </location>
</feature>
<gene>
    <name evidence="4" type="ORF">ACFSKO_11595</name>
</gene>
<evidence type="ECO:0000256" key="1">
    <source>
        <dbReference type="ARBA" id="ARBA00010996"/>
    </source>
</evidence>
<reference evidence="5" key="1">
    <citation type="journal article" date="2019" name="Int. J. Syst. Evol. Microbiol.">
        <title>The Global Catalogue of Microorganisms (GCM) 10K type strain sequencing project: providing services to taxonomists for standard genome sequencing and annotation.</title>
        <authorList>
            <consortium name="The Broad Institute Genomics Platform"/>
            <consortium name="The Broad Institute Genome Sequencing Center for Infectious Disease"/>
            <person name="Wu L."/>
            <person name="Ma J."/>
        </authorList>
    </citation>
    <scope>NUCLEOTIDE SEQUENCE [LARGE SCALE GENOMIC DNA]</scope>
    <source>
        <strain evidence="5">CGMCC 4.7192</strain>
    </source>
</reference>
<protein>
    <submittedName>
        <fullName evidence="4">SCO family protein</fullName>
    </submittedName>
</protein>
<dbReference type="Pfam" id="PF02630">
    <property type="entry name" value="SCO1-SenC"/>
    <property type="match status" value="1"/>
</dbReference>
<evidence type="ECO:0000313" key="4">
    <source>
        <dbReference type="EMBL" id="MFD2206265.1"/>
    </source>
</evidence>
<dbReference type="InterPro" id="IPR003782">
    <property type="entry name" value="SCO1/SenC"/>
</dbReference>
<dbReference type="Proteomes" id="UP001597294">
    <property type="component" value="Unassembled WGS sequence"/>
</dbReference>
<dbReference type="CDD" id="cd02968">
    <property type="entry name" value="SCO"/>
    <property type="match status" value="1"/>
</dbReference>
<evidence type="ECO:0000256" key="3">
    <source>
        <dbReference type="SAM" id="SignalP"/>
    </source>
</evidence>
<keyword evidence="3" id="KW-0732">Signal</keyword>
<sequence length="233" mass="25716">MMPKACFVGLILGLGITINSVLAAETTITHESHTTKHKPPVTKPPETKTPETKMPPALDALFGGPFELTDHAGKIRRDSDWNGQFKMIFFGYTNCPAICPTTLQDITDALDILGEDAQEIQPIFITIDPRRDTKEVLADYVSSFYPGLVGLTGTEQQISKVAKIYRVQRHKILLSEEDHSAHTGQAGDVNYDAAHSTLTYLMGRDGKFLTLFPYDTRGEVMAERLRGYLAGSS</sequence>
<dbReference type="SUPFAM" id="SSF52833">
    <property type="entry name" value="Thioredoxin-like"/>
    <property type="match status" value="1"/>
</dbReference>
<evidence type="ECO:0000256" key="2">
    <source>
        <dbReference type="SAM" id="MobiDB-lite"/>
    </source>
</evidence>
<dbReference type="Gene3D" id="3.40.30.10">
    <property type="entry name" value="Glutaredoxin"/>
    <property type="match status" value="1"/>
</dbReference>
<comment type="similarity">
    <text evidence="1">Belongs to the SCO1/2 family.</text>
</comment>
<accession>A0ABW5BLD6</accession>
<dbReference type="EMBL" id="JBHUII010000004">
    <property type="protein sequence ID" value="MFD2206265.1"/>
    <property type="molecule type" value="Genomic_DNA"/>
</dbReference>
<comment type="caution">
    <text evidence="4">The sequence shown here is derived from an EMBL/GenBank/DDBJ whole genome shotgun (WGS) entry which is preliminary data.</text>
</comment>
<proteinExistence type="inferred from homology"/>